<sequence length="82" mass="8883">YLVKYGEAFTRCLKALTEVVTQVAEESGLSGPYAIISQEGLEQPHHHLSHARKALTGSMATARGGVADAQMTALMDPRRTQE</sequence>
<organism evidence="1 2">
    <name type="scientific">Teladorsagia circumcincta</name>
    <name type="common">Brown stomach worm</name>
    <name type="synonym">Ostertagia circumcincta</name>
    <dbReference type="NCBI Taxonomy" id="45464"/>
    <lineage>
        <taxon>Eukaryota</taxon>
        <taxon>Metazoa</taxon>
        <taxon>Ecdysozoa</taxon>
        <taxon>Nematoda</taxon>
        <taxon>Chromadorea</taxon>
        <taxon>Rhabditida</taxon>
        <taxon>Rhabditina</taxon>
        <taxon>Rhabditomorpha</taxon>
        <taxon>Strongyloidea</taxon>
        <taxon>Trichostrongylidae</taxon>
        <taxon>Teladorsagia</taxon>
    </lineage>
</organism>
<dbReference type="EMBL" id="KZ356639">
    <property type="protein sequence ID" value="PIO59895.1"/>
    <property type="molecule type" value="Genomic_DNA"/>
</dbReference>
<accession>A0A2G9TPN3</accession>
<gene>
    <name evidence="1" type="ORF">TELCIR_18628</name>
</gene>
<evidence type="ECO:0000313" key="1">
    <source>
        <dbReference type="EMBL" id="PIO59895.1"/>
    </source>
</evidence>
<reference evidence="1 2" key="1">
    <citation type="submission" date="2015-09" db="EMBL/GenBank/DDBJ databases">
        <title>Draft genome of the parasitic nematode Teladorsagia circumcincta isolate WARC Sus (inbred).</title>
        <authorList>
            <person name="Mitreva M."/>
        </authorList>
    </citation>
    <scope>NUCLEOTIDE SEQUENCE [LARGE SCALE GENOMIC DNA]</scope>
    <source>
        <strain evidence="1 2">S</strain>
    </source>
</reference>
<dbReference type="OrthoDB" id="5892879at2759"/>
<protein>
    <submittedName>
        <fullName evidence="1">Uncharacterized protein</fullName>
    </submittedName>
</protein>
<evidence type="ECO:0000313" key="2">
    <source>
        <dbReference type="Proteomes" id="UP000230423"/>
    </source>
</evidence>
<feature type="non-terminal residue" evidence="1">
    <location>
        <position position="1"/>
    </location>
</feature>
<proteinExistence type="predicted"/>
<dbReference type="Proteomes" id="UP000230423">
    <property type="component" value="Unassembled WGS sequence"/>
</dbReference>
<dbReference type="AlphaFoldDB" id="A0A2G9TPN3"/>
<keyword evidence="2" id="KW-1185">Reference proteome</keyword>
<name>A0A2G9TPN3_TELCI</name>